<evidence type="ECO:0000256" key="3">
    <source>
        <dbReference type="ARBA" id="ARBA00023163"/>
    </source>
</evidence>
<evidence type="ECO:0000256" key="4">
    <source>
        <dbReference type="SAM" id="MobiDB-lite"/>
    </source>
</evidence>
<dbReference type="PANTHER" id="PTHR24567:SF74">
    <property type="entry name" value="HTH-TYPE TRANSCRIPTIONAL REGULATOR ARCR"/>
    <property type="match status" value="1"/>
</dbReference>
<dbReference type="CDD" id="cd00038">
    <property type="entry name" value="CAP_ED"/>
    <property type="match status" value="1"/>
</dbReference>
<dbReference type="Proteomes" id="UP000185622">
    <property type="component" value="Chromosome"/>
</dbReference>
<keyword evidence="8" id="KW-1185">Reference proteome</keyword>
<name>A0ABM6IH13_9RHOB</name>
<gene>
    <name evidence="7" type="ORF">BMG03_09885</name>
</gene>
<dbReference type="PROSITE" id="PS51063">
    <property type="entry name" value="HTH_CRP_2"/>
    <property type="match status" value="1"/>
</dbReference>
<sequence length="290" mass="31844">MSSIQPIRPQFDAKCDDCTARQTGLCSAFDRDALLDFARRSYRETYRQGAEIAAQGEAADRIGIVASGLVKLVVLTEGGDEHVLQILRTGHLIGDPEREVNGFSSEAATETTICWMPRQTWHGFLQSHPQIFRGFLSALNRQFEELQMSVVKMRGRSTVQRLALWLVEQLPGATEGSTPQIRIVLTRRDLASLLDMTVETLCRALHQIEERGAIRLLAPDHLAVTDLGRLRRLAKFQNERIGAALAEPAPAPRLSDFDRGAMGGKATAMRSGAGQAPKGSLAAAFPGTRR</sequence>
<dbReference type="SMART" id="SM00100">
    <property type="entry name" value="cNMP"/>
    <property type="match status" value="1"/>
</dbReference>
<evidence type="ECO:0000256" key="1">
    <source>
        <dbReference type="ARBA" id="ARBA00023015"/>
    </source>
</evidence>
<organism evidence="7 8">
    <name type="scientific">Thioclava nitratireducens</name>
    <dbReference type="NCBI Taxonomy" id="1915078"/>
    <lineage>
        <taxon>Bacteria</taxon>
        <taxon>Pseudomonadati</taxon>
        <taxon>Pseudomonadota</taxon>
        <taxon>Alphaproteobacteria</taxon>
        <taxon>Rhodobacterales</taxon>
        <taxon>Paracoccaceae</taxon>
        <taxon>Thioclava</taxon>
    </lineage>
</organism>
<evidence type="ECO:0000259" key="5">
    <source>
        <dbReference type="PROSITE" id="PS50042"/>
    </source>
</evidence>
<dbReference type="SUPFAM" id="SSF51206">
    <property type="entry name" value="cAMP-binding domain-like"/>
    <property type="match status" value="1"/>
</dbReference>
<feature type="region of interest" description="Disordered" evidence="4">
    <location>
        <begin position="260"/>
        <end position="290"/>
    </location>
</feature>
<dbReference type="InterPro" id="IPR036390">
    <property type="entry name" value="WH_DNA-bd_sf"/>
</dbReference>
<dbReference type="PROSITE" id="PS50042">
    <property type="entry name" value="CNMP_BINDING_3"/>
    <property type="match status" value="1"/>
</dbReference>
<keyword evidence="2" id="KW-0238">DNA-binding</keyword>
<feature type="domain" description="HTH crp-type" evidence="6">
    <location>
        <begin position="156"/>
        <end position="228"/>
    </location>
</feature>
<evidence type="ECO:0000259" key="6">
    <source>
        <dbReference type="PROSITE" id="PS51063"/>
    </source>
</evidence>
<dbReference type="InterPro" id="IPR018490">
    <property type="entry name" value="cNMP-bd_dom_sf"/>
</dbReference>
<dbReference type="Pfam" id="PF13545">
    <property type="entry name" value="HTH_Crp_2"/>
    <property type="match status" value="1"/>
</dbReference>
<dbReference type="InterPro" id="IPR036388">
    <property type="entry name" value="WH-like_DNA-bd_sf"/>
</dbReference>
<dbReference type="Pfam" id="PF00027">
    <property type="entry name" value="cNMP_binding"/>
    <property type="match status" value="1"/>
</dbReference>
<keyword evidence="1" id="KW-0805">Transcription regulation</keyword>
<evidence type="ECO:0000313" key="7">
    <source>
        <dbReference type="EMBL" id="AQS48078.1"/>
    </source>
</evidence>
<dbReference type="SMART" id="SM00419">
    <property type="entry name" value="HTH_CRP"/>
    <property type="match status" value="1"/>
</dbReference>
<dbReference type="InterPro" id="IPR050397">
    <property type="entry name" value="Env_Response_Regulators"/>
</dbReference>
<evidence type="ECO:0000313" key="8">
    <source>
        <dbReference type="Proteomes" id="UP000185622"/>
    </source>
</evidence>
<dbReference type="EMBL" id="CP019437">
    <property type="protein sequence ID" value="AQS48078.1"/>
    <property type="molecule type" value="Genomic_DNA"/>
</dbReference>
<dbReference type="SUPFAM" id="SSF46785">
    <property type="entry name" value="Winged helix' DNA-binding domain"/>
    <property type="match status" value="1"/>
</dbReference>
<dbReference type="PANTHER" id="PTHR24567">
    <property type="entry name" value="CRP FAMILY TRANSCRIPTIONAL REGULATORY PROTEIN"/>
    <property type="match status" value="1"/>
</dbReference>
<accession>A0ABM6IH13</accession>
<evidence type="ECO:0008006" key="9">
    <source>
        <dbReference type="Google" id="ProtNLM"/>
    </source>
</evidence>
<dbReference type="RefSeq" id="WP_075776578.1">
    <property type="nucleotide sequence ID" value="NZ_CP019437.1"/>
</dbReference>
<dbReference type="InterPro" id="IPR012318">
    <property type="entry name" value="HTH_CRP"/>
</dbReference>
<proteinExistence type="predicted"/>
<dbReference type="Gene3D" id="1.10.10.10">
    <property type="entry name" value="Winged helix-like DNA-binding domain superfamily/Winged helix DNA-binding domain"/>
    <property type="match status" value="1"/>
</dbReference>
<evidence type="ECO:0000256" key="2">
    <source>
        <dbReference type="ARBA" id="ARBA00023125"/>
    </source>
</evidence>
<dbReference type="InterPro" id="IPR014710">
    <property type="entry name" value="RmlC-like_jellyroll"/>
</dbReference>
<protein>
    <recommendedName>
        <fullName evidence="9">Crp/Fnr family transcriptional regulator</fullName>
    </recommendedName>
</protein>
<dbReference type="InterPro" id="IPR000595">
    <property type="entry name" value="cNMP-bd_dom"/>
</dbReference>
<reference evidence="7 8" key="1">
    <citation type="submission" date="2017-01" db="EMBL/GenBank/DDBJ databases">
        <title>The complete genome sequence of a sulfur-oxidizing marine bacterium Thioclava sp. 25B10_4T.</title>
        <authorList>
            <person name="Liu Y."/>
            <person name="Lai Q."/>
            <person name="Shao Z."/>
        </authorList>
    </citation>
    <scope>NUCLEOTIDE SEQUENCE [LARGE SCALE GENOMIC DNA]</scope>
    <source>
        <strain evidence="7 8">25B10_4</strain>
    </source>
</reference>
<feature type="domain" description="Cyclic nucleotide-binding" evidence="5">
    <location>
        <begin position="25"/>
        <end position="95"/>
    </location>
</feature>
<dbReference type="Gene3D" id="2.60.120.10">
    <property type="entry name" value="Jelly Rolls"/>
    <property type="match status" value="1"/>
</dbReference>
<keyword evidence="3" id="KW-0804">Transcription</keyword>